<protein>
    <submittedName>
        <fullName evidence="3">Acetyltransferase involved in cellulose biosynthesis, CelD/BcsL family</fullName>
    </submittedName>
</protein>
<evidence type="ECO:0000313" key="4">
    <source>
        <dbReference type="Proteomes" id="UP000199092"/>
    </source>
</evidence>
<dbReference type="AlphaFoldDB" id="A0A1H1PZQ0"/>
<evidence type="ECO:0000313" key="3">
    <source>
        <dbReference type="EMBL" id="SDS16467.1"/>
    </source>
</evidence>
<gene>
    <name evidence="3" type="ORF">SAMN04488543_1200</name>
</gene>
<evidence type="ECO:0000259" key="2">
    <source>
        <dbReference type="Pfam" id="PF13480"/>
    </source>
</evidence>
<keyword evidence="4" id="KW-1185">Reference proteome</keyword>
<feature type="region of interest" description="Disordered" evidence="1">
    <location>
        <begin position="382"/>
        <end position="417"/>
    </location>
</feature>
<dbReference type="SUPFAM" id="SSF55729">
    <property type="entry name" value="Acyl-CoA N-acyltransferases (Nat)"/>
    <property type="match status" value="1"/>
</dbReference>
<dbReference type="EMBL" id="LT629749">
    <property type="protein sequence ID" value="SDS16467.1"/>
    <property type="molecule type" value="Genomic_DNA"/>
</dbReference>
<keyword evidence="3" id="KW-0808">Transferase</keyword>
<dbReference type="Pfam" id="PF13480">
    <property type="entry name" value="Acetyltransf_6"/>
    <property type="match status" value="1"/>
</dbReference>
<evidence type="ECO:0000256" key="1">
    <source>
        <dbReference type="SAM" id="MobiDB-lite"/>
    </source>
</evidence>
<proteinExistence type="predicted"/>
<dbReference type="STRING" id="546871.SAMN04488543_1200"/>
<dbReference type="GO" id="GO:0016740">
    <property type="term" value="F:transferase activity"/>
    <property type="evidence" value="ECO:0007669"/>
    <property type="project" value="UniProtKB-KW"/>
</dbReference>
<dbReference type="Gene3D" id="3.40.630.30">
    <property type="match status" value="1"/>
</dbReference>
<feature type="domain" description="BioF2-like acetyltransferase" evidence="2">
    <location>
        <begin position="181"/>
        <end position="326"/>
    </location>
</feature>
<dbReference type="InterPro" id="IPR016181">
    <property type="entry name" value="Acyl_CoA_acyltransferase"/>
</dbReference>
<reference evidence="3 4" key="1">
    <citation type="submission" date="2016-10" db="EMBL/GenBank/DDBJ databases">
        <authorList>
            <person name="de Groot N.N."/>
        </authorList>
    </citation>
    <scope>NUCLEOTIDE SEQUENCE [LARGE SCALE GENOMIC DNA]</scope>
    <source>
        <strain evidence="3 4">DSM 21741</strain>
    </source>
</reference>
<sequence>MSQPATAALGLETEVVRDARAFGLLAQEWDRLYGSAPRATPFQTHAWLVAWWRAYGEPGRLRVVLVRSQGRLVAAAPLHLVNRGPVRVLAPLGGAISDFTDVLVEEARGRDEASAYLSGLVDALDAVAGWDVLDLPEVRGGAAAELLAGLWPGRVRRQESSACMELPVTDFSELLLTLPTKRAREVRRVLRRSDELGLVVADVPSPEVAEAVPRLLQLHALQWEGRGGNPEHQRPRFAQHLAEALTVMVDQGQAAVVRYQLDGQELAGQVVLVGHDLIGGYLLGVAPELYRRMDFSTYVVRADLERARGRGCSTYSMLRGRESYKERWHAVAAVNSRLLLVRPSAPRGLAYALGVRSRARLVVAAGEHAPWLVEARQRYRRRAADRASGRGGPGPGTSGSGTPGSVLAAGVDGPRPP</sequence>
<dbReference type="RefSeq" id="WP_091411086.1">
    <property type="nucleotide sequence ID" value="NZ_LT629749.1"/>
</dbReference>
<name>A0A1H1PZQ0_9ACTN</name>
<dbReference type="OrthoDB" id="9808976at2"/>
<organism evidence="3 4">
    <name type="scientific">Friedmanniella luteola</name>
    <dbReference type="NCBI Taxonomy" id="546871"/>
    <lineage>
        <taxon>Bacteria</taxon>
        <taxon>Bacillati</taxon>
        <taxon>Actinomycetota</taxon>
        <taxon>Actinomycetes</taxon>
        <taxon>Propionibacteriales</taxon>
        <taxon>Nocardioidaceae</taxon>
        <taxon>Friedmanniella</taxon>
    </lineage>
</organism>
<accession>A0A1H1PZQ0</accession>
<dbReference type="InterPro" id="IPR038740">
    <property type="entry name" value="BioF2-like_GNAT_dom"/>
</dbReference>
<dbReference type="Proteomes" id="UP000199092">
    <property type="component" value="Chromosome I"/>
</dbReference>
<feature type="compositionally biased region" description="Gly residues" evidence="1">
    <location>
        <begin position="389"/>
        <end position="402"/>
    </location>
</feature>